<dbReference type="Gramene" id="ONIVA10G14430.1">
    <property type="protein sequence ID" value="ONIVA10G14430.1"/>
    <property type="gene ID" value="ONIVA10G14430"/>
</dbReference>
<sequence length="78" mass="8023">MGGAAAAAPGFGAALVSRWIGGVRPGSSVGHFYGSSLMGGQKSKAMVVAVARAWPSSVRRRPCKHGRAQRRVVSATML</sequence>
<organism evidence="1">
    <name type="scientific">Oryza nivara</name>
    <name type="common">Indian wild rice</name>
    <name type="synonym">Oryza sativa f. spontanea</name>
    <dbReference type="NCBI Taxonomy" id="4536"/>
    <lineage>
        <taxon>Eukaryota</taxon>
        <taxon>Viridiplantae</taxon>
        <taxon>Streptophyta</taxon>
        <taxon>Embryophyta</taxon>
        <taxon>Tracheophyta</taxon>
        <taxon>Spermatophyta</taxon>
        <taxon>Magnoliopsida</taxon>
        <taxon>Liliopsida</taxon>
        <taxon>Poales</taxon>
        <taxon>Poaceae</taxon>
        <taxon>BOP clade</taxon>
        <taxon>Oryzoideae</taxon>
        <taxon>Oryzeae</taxon>
        <taxon>Oryzinae</taxon>
        <taxon>Oryza</taxon>
    </lineage>
</organism>
<dbReference type="HOGENOM" id="CLU_182523_0_0_1"/>
<reference evidence="1" key="1">
    <citation type="submission" date="2015-04" db="UniProtKB">
        <authorList>
            <consortium name="EnsemblPlants"/>
        </authorList>
    </citation>
    <scope>IDENTIFICATION</scope>
    <source>
        <strain evidence="1">SL10</strain>
    </source>
</reference>
<dbReference type="EnsemblPlants" id="ONIVA10G14430.1">
    <property type="protein sequence ID" value="ONIVA10G14430.1"/>
    <property type="gene ID" value="ONIVA10G14430"/>
</dbReference>
<reference evidence="1" key="2">
    <citation type="submission" date="2018-04" db="EMBL/GenBank/DDBJ databases">
        <title>OnivRS2 (Oryza nivara Reference Sequence Version 2).</title>
        <authorList>
            <person name="Zhang J."/>
            <person name="Kudrna D."/>
            <person name="Lee S."/>
            <person name="Talag J."/>
            <person name="Rajasekar S."/>
            <person name="Welchert J."/>
            <person name="Hsing Y.-I."/>
            <person name="Wing R.A."/>
        </authorList>
    </citation>
    <scope>NUCLEOTIDE SEQUENCE [LARGE SCALE GENOMIC DNA]</scope>
</reference>
<evidence type="ECO:0000313" key="2">
    <source>
        <dbReference type="Proteomes" id="UP000006591"/>
    </source>
</evidence>
<dbReference type="AlphaFoldDB" id="A0A0E0ITY8"/>
<accession>A0A0E0ITY8</accession>
<evidence type="ECO:0000313" key="1">
    <source>
        <dbReference type="EnsemblPlants" id="ONIVA10G14430.1"/>
    </source>
</evidence>
<protein>
    <submittedName>
        <fullName evidence="1">Uncharacterized protein</fullName>
    </submittedName>
</protein>
<keyword evidence="2" id="KW-1185">Reference proteome</keyword>
<dbReference type="Proteomes" id="UP000006591">
    <property type="component" value="Chromosome 10"/>
</dbReference>
<name>A0A0E0ITY8_ORYNI</name>
<proteinExistence type="predicted"/>